<protein>
    <submittedName>
        <fullName evidence="1">Uncharacterized protein</fullName>
    </submittedName>
</protein>
<sequence>MAPAAAGARAALVGRQIYGCSYYGTCSGWYYWGRWIFLGVVIVVGLLLFWLFICLRNRRRSKSGLPPAYGTHWMGYGGGYNWQNRPAAPVQQPQNTGPGAYYAGTYPQPGNAAPPAYNYNENYQQGLNNPDVSRPRDGYEMHDYPPPAAPPPAATANGKQV</sequence>
<accession>A0ACC3SUV1</accession>
<organism evidence="1 2">
    <name type="scientific">Lipomyces kononenkoae</name>
    <name type="common">Yeast</name>
    <dbReference type="NCBI Taxonomy" id="34357"/>
    <lineage>
        <taxon>Eukaryota</taxon>
        <taxon>Fungi</taxon>
        <taxon>Dikarya</taxon>
        <taxon>Ascomycota</taxon>
        <taxon>Saccharomycotina</taxon>
        <taxon>Lipomycetes</taxon>
        <taxon>Lipomycetales</taxon>
        <taxon>Lipomycetaceae</taxon>
        <taxon>Lipomyces</taxon>
    </lineage>
</organism>
<reference evidence="2" key="1">
    <citation type="journal article" date="2024" name="Front. Bioeng. Biotechnol.">
        <title>Genome-scale model development and genomic sequencing of the oleaginous clade Lipomyces.</title>
        <authorList>
            <person name="Czajka J.J."/>
            <person name="Han Y."/>
            <person name="Kim J."/>
            <person name="Mondo S.J."/>
            <person name="Hofstad B.A."/>
            <person name="Robles A."/>
            <person name="Haridas S."/>
            <person name="Riley R."/>
            <person name="LaButti K."/>
            <person name="Pangilinan J."/>
            <person name="Andreopoulos W."/>
            <person name="Lipzen A."/>
            <person name="Yan J."/>
            <person name="Wang M."/>
            <person name="Ng V."/>
            <person name="Grigoriev I.V."/>
            <person name="Spatafora J.W."/>
            <person name="Magnuson J.K."/>
            <person name="Baker S.E."/>
            <person name="Pomraning K.R."/>
        </authorList>
    </citation>
    <scope>NUCLEOTIDE SEQUENCE [LARGE SCALE GENOMIC DNA]</scope>
    <source>
        <strain evidence="2">CBS 7786</strain>
    </source>
</reference>
<evidence type="ECO:0000313" key="1">
    <source>
        <dbReference type="EMBL" id="KAK9234547.1"/>
    </source>
</evidence>
<gene>
    <name evidence="1" type="ORF">V1525DRAFT_412761</name>
</gene>
<proteinExistence type="predicted"/>
<keyword evidence="2" id="KW-1185">Reference proteome</keyword>
<comment type="caution">
    <text evidence="1">The sequence shown here is derived from an EMBL/GenBank/DDBJ whole genome shotgun (WGS) entry which is preliminary data.</text>
</comment>
<dbReference type="Proteomes" id="UP001433508">
    <property type="component" value="Unassembled WGS sequence"/>
</dbReference>
<dbReference type="EMBL" id="MU971467">
    <property type="protein sequence ID" value="KAK9234547.1"/>
    <property type="molecule type" value="Genomic_DNA"/>
</dbReference>
<evidence type="ECO:0000313" key="2">
    <source>
        <dbReference type="Proteomes" id="UP001433508"/>
    </source>
</evidence>
<name>A0ACC3SUV1_LIPKO</name>